<dbReference type="GO" id="GO:0005524">
    <property type="term" value="F:ATP binding"/>
    <property type="evidence" value="ECO:0007669"/>
    <property type="project" value="UniProtKB-KW"/>
</dbReference>
<evidence type="ECO:0000256" key="14">
    <source>
        <dbReference type="ARBA" id="ARBA00029343"/>
    </source>
</evidence>
<evidence type="ECO:0000256" key="9">
    <source>
        <dbReference type="ARBA" id="ARBA00022840"/>
    </source>
</evidence>
<evidence type="ECO:0000256" key="10">
    <source>
        <dbReference type="ARBA" id="ARBA00022968"/>
    </source>
</evidence>
<comment type="function">
    <text evidence="13">Protein O-mannose kinase that specifically mediates phosphorylation at the 6-position of an O-mannose of the trisaccharide (N-acetylgalactosamine (GalNAc)-beta-1,3-N-acetylglucosamine (GlcNAc)-beta-1,4-mannose) to generate phosphorylated O-mannosyl trisaccharide (N-acetylgalactosamine-beta-1,3-N-acetylglucosamine-beta-1,4-(phosphate-6-)mannose). Phosphorylated O-mannosyl trisaccharide is a carbohydrate structure present in alpha-dystroglycan (DAG1), which is required for binding laminin G-like domain-containing extracellular proteins with high affinity. Only shows kinase activity when the GalNAc-beta-3-GlcNAc-beta-terminus is linked to the 4-position of O-mannose, suggesting that this disaccharide serves as the substrate recognition motif.</text>
</comment>
<dbReference type="GO" id="GO:0006493">
    <property type="term" value="P:protein O-linked glycosylation"/>
    <property type="evidence" value="ECO:0007669"/>
    <property type="project" value="InterPro"/>
</dbReference>
<proteinExistence type="predicted"/>
<name>A0A6A4XB84_AMPAM</name>
<evidence type="ECO:0000256" key="8">
    <source>
        <dbReference type="ARBA" id="ARBA00022824"/>
    </source>
</evidence>
<dbReference type="InterPro" id="IPR011009">
    <property type="entry name" value="Kinase-like_dom_sf"/>
</dbReference>
<evidence type="ECO:0000256" key="6">
    <source>
        <dbReference type="ARBA" id="ARBA00022741"/>
    </source>
</evidence>
<evidence type="ECO:0000256" key="2">
    <source>
        <dbReference type="ARBA" id="ARBA00011932"/>
    </source>
</evidence>
<keyword evidence="4" id="KW-0808">Transferase</keyword>
<keyword evidence="8" id="KW-0256">Endoplasmic reticulum</keyword>
<dbReference type="InterPro" id="IPR001245">
    <property type="entry name" value="Ser-Thr/Tyr_kinase_cat_dom"/>
</dbReference>
<dbReference type="GO" id="GO:0004672">
    <property type="term" value="F:protein kinase activity"/>
    <property type="evidence" value="ECO:0007669"/>
    <property type="project" value="InterPro"/>
</dbReference>
<keyword evidence="9" id="KW-0067">ATP-binding</keyword>
<keyword evidence="6" id="KW-0547">Nucleotide-binding</keyword>
<keyword evidence="19" id="KW-1185">Reference proteome</keyword>
<gene>
    <name evidence="18" type="primary">pomk</name>
    <name evidence="18" type="ORF">FJT64_000214</name>
</gene>
<keyword evidence="10" id="KW-0735">Signal-anchor</keyword>
<dbReference type="InterPro" id="IPR039318">
    <property type="entry name" value="POMK"/>
</dbReference>
<evidence type="ECO:0000256" key="13">
    <source>
        <dbReference type="ARBA" id="ARBA00025665"/>
    </source>
</evidence>
<dbReference type="EMBL" id="VIIS01000225">
    <property type="protein sequence ID" value="KAF0311622.1"/>
    <property type="molecule type" value="Genomic_DNA"/>
</dbReference>
<dbReference type="Gene3D" id="1.10.510.10">
    <property type="entry name" value="Transferase(Phosphotransferase) domain 1"/>
    <property type="match status" value="1"/>
</dbReference>
<dbReference type="PANTHER" id="PTHR22618">
    <property type="entry name" value="PROTEIN O-MANNOSE KINASE"/>
    <property type="match status" value="1"/>
</dbReference>
<dbReference type="Proteomes" id="UP000440578">
    <property type="component" value="Unassembled WGS sequence"/>
</dbReference>
<comment type="caution">
    <text evidence="18">The sequence shown here is derived from an EMBL/GenBank/DDBJ whole genome shotgun (WGS) entry which is preliminary data.</text>
</comment>
<feature type="domain" description="Protein kinase" evidence="17">
    <location>
        <begin position="16"/>
        <end position="276"/>
    </location>
</feature>
<dbReference type="GO" id="GO:0019200">
    <property type="term" value="F:carbohydrate kinase activity"/>
    <property type="evidence" value="ECO:0007669"/>
    <property type="project" value="InterPro"/>
</dbReference>
<protein>
    <recommendedName>
        <fullName evidence="3">Protein O-mannose kinase</fullName>
        <ecNumber evidence="2">2.7.1.183</ecNumber>
    </recommendedName>
    <alternativeName>
        <fullName evidence="16">Protein kinase-like protein SgK196</fullName>
    </alternativeName>
    <alternativeName>
        <fullName evidence="15">Sugen kinase 196</fullName>
    </alternativeName>
</protein>
<dbReference type="InterPro" id="IPR000719">
    <property type="entry name" value="Prot_kinase_dom"/>
</dbReference>
<dbReference type="AlphaFoldDB" id="A0A6A4XB84"/>
<dbReference type="OrthoDB" id="4062651at2759"/>
<comment type="subcellular location">
    <subcellularLocation>
        <location evidence="1">Endoplasmic reticulum membrane</location>
        <topology evidence="1">Single-pass type II membrane protein</topology>
    </subcellularLocation>
</comment>
<keyword evidence="12" id="KW-0472">Membrane</keyword>
<evidence type="ECO:0000259" key="17">
    <source>
        <dbReference type="PROSITE" id="PS50011"/>
    </source>
</evidence>
<evidence type="ECO:0000256" key="15">
    <source>
        <dbReference type="ARBA" id="ARBA00030304"/>
    </source>
</evidence>
<evidence type="ECO:0000256" key="1">
    <source>
        <dbReference type="ARBA" id="ARBA00004648"/>
    </source>
</evidence>
<evidence type="ECO:0000256" key="7">
    <source>
        <dbReference type="ARBA" id="ARBA00022777"/>
    </source>
</evidence>
<sequence length="276" mass="30019">MSACTPLLGCPELAEVEILEQIGQGSTKSVYRGLWRGHQVALAALAEPSLRADFHHGLQMLRSLSPSEHVVQLVGFCGDVIVTEFHRRGDAGAAAVLVRAAGGGATAARLALRLCQSYAAALAFLHDSPVGRRVMCDSNDLHKTLQQWLLTADDRLVAADLDALPDASAGPVRCGRRLIEGEFAAPEQRWRHGREPPGYDEKTDVWKLAAVCEHFLSAAPDGEYLKLELHGIHKRCRSVPARLRPSAAEVVEEYDRVVHGFSESEYVSPSMVSPTL</sequence>
<evidence type="ECO:0000256" key="3">
    <source>
        <dbReference type="ARBA" id="ARBA00015906"/>
    </source>
</evidence>
<keyword evidence="11" id="KW-1133">Transmembrane helix</keyword>
<keyword evidence="7 18" id="KW-0418">Kinase</keyword>
<reference evidence="18 19" key="1">
    <citation type="submission" date="2019-07" db="EMBL/GenBank/DDBJ databases">
        <title>Draft genome assembly of a fouling barnacle, Amphibalanus amphitrite (Darwin, 1854): The first reference genome for Thecostraca.</title>
        <authorList>
            <person name="Kim W."/>
        </authorList>
    </citation>
    <scope>NUCLEOTIDE SEQUENCE [LARGE SCALE GENOMIC DNA]</scope>
    <source>
        <strain evidence="18">SNU_AA5</strain>
        <tissue evidence="18">Soma without cirri and trophi</tissue>
    </source>
</reference>
<comment type="catalytic activity">
    <reaction evidence="14">
        <text>3-O-[beta-D-GalNAc-(1-&gt;3)-beta-D-GlcNAc-(1-&gt;4)-alpha-D-Man]-L-Thr-[protein] + ATP = 3-O-[beta-D-GalNAc-(1-&gt;3)-beta-D-GlcNAc-(1-&gt;4)-(O-6-P-alpha-D-Man)]-Thr-[protein] + ADP + H(+)</text>
        <dbReference type="Rhea" id="RHEA:52616"/>
        <dbReference type="Rhea" id="RHEA-COMP:13308"/>
        <dbReference type="Rhea" id="RHEA-COMP:13309"/>
        <dbReference type="ChEBI" id="CHEBI:15378"/>
        <dbReference type="ChEBI" id="CHEBI:30616"/>
        <dbReference type="ChEBI" id="CHEBI:136709"/>
        <dbReference type="ChEBI" id="CHEBI:136710"/>
        <dbReference type="ChEBI" id="CHEBI:456216"/>
        <dbReference type="EC" id="2.7.1.183"/>
    </reaction>
</comment>
<dbReference type="GO" id="GO:0005789">
    <property type="term" value="C:endoplasmic reticulum membrane"/>
    <property type="evidence" value="ECO:0007669"/>
    <property type="project" value="UniProtKB-SubCell"/>
</dbReference>
<evidence type="ECO:0000256" key="4">
    <source>
        <dbReference type="ARBA" id="ARBA00022679"/>
    </source>
</evidence>
<organism evidence="18 19">
    <name type="scientific">Amphibalanus amphitrite</name>
    <name type="common">Striped barnacle</name>
    <name type="synonym">Balanus amphitrite</name>
    <dbReference type="NCBI Taxonomy" id="1232801"/>
    <lineage>
        <taxon>Eukaryota</taxon>
        <taxon>Metazoa</taxon>
        <taxon>Ecdysozoa</taxon>
        <taxon>Arthropoda</taxon>
        <taxon>Crustacea</taxon>
        <taxon>Multicrustacea</taxon>
        <taxon>Cirripedia</taxon>
        <taxon>Thoracica</taxon>
        <taxon>Thoracicalcarea</taxon>
        <taxon>Balanomorpha</taxon>
        <taxon>Balanoidea</taxon>
        <taxon>Balanidae</taxon>
        <taxon>Amphibalaninae</taxon>
        <taxon>Amphibalanus</taxon>
    </lineage>
</organism>
<dbReference type="Pfam" id="PF07714">
    <property type="entry name" value="PK_Tyr_Ser-Thr"/>
    <property type="match status" value="1"/>
</dbReference>
<evidence type="ECO:0000256" key="16">
    <source>
        <dbReference type="ARBA" id="ARBA00030430"/>
    </source>
</evidence>
<keyword evidence="5" id="KW-0812">Transmembrane</keyword>
<dbReference type="PROSITE" id="PS50011">
    <property type="entry name" value="PROTEIN_KINASE_DOM"/>
    <property type="match status" value="1"/>
</dbReference>
<evidence type="ECO:0000256" key="12">
    <source>
        <dbReference type="ARBA" id="ARBA00023136"/>
    </source>
</evidence>
<dbReference type="PANTHER" id="PTHR22618:SF2">
    <property type="entry name" value="PROTEIN O-MANNOSE KINASE"/>
    <property type="match status" value="1"/>
</dbReference>
<dbReference type="SUPFAM" id="SSF56112">
    <property type="entry name" value="Protein kinase-like (PK-like)"/>
    <property type="match status" value="1"/>
</dbReference>
<evidence type="ECO:0000313" key="19">
    <source>
        <dbReference type="Proteomes" id="UP000440578"/>
    </source>
</evidence>
<evidence type="ECO:0000256" key="5">
    <source>
        <dbReference type="ARBA" id="ARBA00022692"/>
    </source>
</evidence>
<dbReference type="EC" id="2.7.1.183" evidence="2"/>
<accession>A0A6A4XB84</accession>
<evidence type="ECO:0000256" key="11">
    <source>
        <dbReference type="ARBA" id="ARBA00022989"/>
    </source>
</evidence>
<evidence type="ECO:0000313" key="18">
    <source>
        <dbReference type="EMBL" id="KAF0311622.1"/>
    </source>
</evidence>